<dbReference type="EMBL" id="JANRMS010001340">
    <property type="protein sequence ID" value="KAJ3529017.1"/>
    <property type="molecule type" value="Genomic_DNA"/>
</dbReference>
<keyword evidence="2" id="KW-1185">Reference proteome</keyword>
<gene>
    <name evidence="1" type="ORF">NM208_g9949</name>
</gene>
<protein>
    <submittedName>
        <fullName evidence="1">Uncharacterized protein</fullName>
    </submittedName>
</protein>
<evidence type="ECO:0000313" key="1">
    <source>
        <dbReference type="EMBL" id="KAJ3529017.1"/>
    </source>
</evidence>
<sequence>MAPARIRTSDEPPSAAWDYQGANYVGFTDEFRGEDFEDEECQECTTADRTPADPQTLEFERLPLWPECDEDDPEWIPDSQTHNHDEPLEYDSGLDAQDSDNEPSGSSCDESCCDDSDSDGQGGSYDGTPTQYNLSGLFDPPKPERLPHGTWHKGFVYYTGNRKGPQMETLPRGSISKFTEHIASPACRSLRGINGHVLSLAQMKNCRNVRFLVPKPSHWRTDVSEQLLEESSLFYLSGESNGSNSCVGRYYQAWRSFYPPRHGLHELITSWDLIGEGCDNQEYDQLRPLAVHSYCLDIYAKLSYHRLGRVDLDGIWYWREIETRPDSYGMGEARVPLRRPEVERARKRWDYPWDHLAGDEWLVANPVEIPGIYKVLESCMNRANKGQAQLQNARLLALPTEILHHIMSFLNLPDIDTIAKTCRRLYEDAQPVFKAYVFSNMYWLWEIREGSEYPTSPDRPATWDPLCPPGLLPPSLPVGLESKEAEDRLWAEIIAEYPEMEGAGNAVKALNCLRRDEIFGPYRARQESSLHEWHTFRAGVEAWIRLTQGRAVHSHSIEGANWRRIWWLFNPATTPLPGVRNRARIWHDCEHIMDCVALAYELGEIDNKQQDLHAKLLDPGLSTNIYNAD</sequence>
<organism evidence="1 2">
    <name type="scientific">Fusarium decemcellulare</name>
    <dbReference type="NCBI Taxonomy" id="57161"/>
    <lineage>
        <taxon>Eukaryota</taxon>
        <taxon>Fungi</taxon>
        <taxon>Dikarya</taxon>
        <taxon>Ascomycota</taxon>
        <taxon>Pezizomycotina</taxon>
        <taxon>Sordariomycetes</taxon>
        <taxon>Hypocreomycetidae</taxon>
        <taxon>Hypocreales</taxon>
        <taxon>Nectriaceae</taxon>
        <taxon>Fusarium</taxon>
        <taxon>Fusarium decemcellulare species complex</taxon>
    </lineage>
</organism>
<reference evidence="1" key="1">
    <citation type="submission" date="2022-08" db="EMBL/GenBank/DDBJ databases">
        <title>Genome Sequence of Fusarium decemcellulare.</title>
        <authorList>
            <person name="Buettner E."/>
        </authorList>
    </citation>
    <scope>NUCLEOTIDE SEQUENCE</scope>
    <source>
        <strain evidence="1">Babe19</strain>
    </source>
</reference>
<proteinExistence type="predicted"/>
<comment type="caution">
    <text evidence="1">The sequence shown here is derived from an EMBL/GenBank/DDBJ whole genome shotgun (WGS) entry which is preliminary data.</text>
</comment>
<accession>A0ACC1RZQ1</accession>
<dbReference type="Proteomes" id="UP001148629">
    <property type="component" value="Unassembled WGS sequence"/>
</dbReference>
<evidence type="ECO:0000313" key="2">
    <source>
        <dbReference type="Proteomes" id="UP001148629"/>
    </source>
</evidence>
<name>A0ACC1RZQ1_9HYPO</name>